<sequence>MQEQRRDLLWRAITEQTGSPGQAIWAESVCHTCVEQLAGVDAAAMTLRASPRAQDMLGASSEWAGHLEQQQYTLGEGPGVRAFTDGSPALVSDLSHDEGRWPGFADAAQSIGAAAVFAFPLRIGGIRLGTLTLYRRQPGALSPSALADAALLVDLITFALLEQAEFSKNAGEEWIRTVGSYQDVNIATGVLSAKLAISLDDALLRLRAHAFQQGRPILELAREILGQRIDVGEFNE</sequence>
<proteinExistence type="predicted"/>
<dbReference type="PIRSF" id="PIRSF036625">
    <property type="entry name" value="GAF_ANTAR"/>
    <property type="match status" value="1"/>
</dbReference>
<organism evidence="2 3">
    <name type="scientific">Rhodococcoides kyotonense</name>
    <dbReference type="NCBI Taxonomy" id="398843"/>
    <lineage>
        <taxon>Bacteria</taxon>
        <taxon>Bacillati</taxon>
        <taxon>Actinomycetota</taxon>
        <taxon>Actinomycetes</taxon>
        <taxon>Mycobacteriales</taxon>
        <taxon>Nocardiaceae</taxon>
        <taxon>Rhodococcoides</taxon>
    </lineage>
</organism>
<name>A0A239MJW9_9NOCA</name>
<dbReference type="RefSeq" id="WP_245866118.1">
    <property type="nucleotide sequence ID" value="NZ_FZOW01000018.1"/>
</dbReference>
<reference evidence="3" key="1">
    <citation type="submission" date="2017-06" db="EMBL/GenBank/DDBJ databases">
        <authorList>
            <person name="Varghese N."/>
            <person name="Submissions S."/>
        </authorList>
    </citation>
    <scope>NUCLEOTIDE SEQUENCE [LARGE SCALE GENOMIC DNA]</scope>
    <source>
        <strain evidence="3">JCM 23211</strain>
    </source>
</reference>
<evidence type="ECO:0000313" key="2">
    <source>
        <dbReference type="EMBL" id="SNT42372.1"/>
    </source>
</evidence>
<evidence type="ECO:0000313" key="3">
    <source>
        <dbReference type="Proteomes" id="UP000198327"/>
    </source>
</evidence>
<dbReference type="Gene3D" id="3.30.450.40">
    <property type="match status" value="1"/>
</dbReference>
<protein>
    <submittedName>
        <fullName evidence="2">ANTAR domain-containing protein</fullName>
    </submittedName>
</protein>
<dbReference type="InterPro" id="IPR003018">
    <property type="entry name" value="GAF"/>
</dbReference>
<accession>A0A239MJW9</accession>
<gene>
    <name evidence="2" type="ORF">SAMN05421642_11880</name>
</gene>
<dbReference type="SMART" id="SM00065">
    <property type="entry name" value="GAF"/>
    <property type="match status" value="1"/>
</dbReference>
<dbReference type="InterPro" id="IPR012074">
    <property type="entry name" value="GAF_ANTAR"/>
</dbReference>
<dbReference type="Pfam" id="PF13185">
    <property type="entry name" value="GAF_2"/>
    <property type="match status" value="1"/>
</dbReference>
<dbReference type="Proteomes" id="UP000198327">
    <property type="component" value="Unassembled WGS sequence"/>
</dbReference>
<evidence type="ECO:0000259" key="1">
    <source>
        <dbReference type="SMART" id="SM00065"/>
    </source>
</evidence>
<feature type="domain" description="GAF" evidence="1">
    <location>
        <begin position="5"/>
        <end position="170"/>
    </location>
</feature>
<dbReference type="EMBL" id="FZOW01000018">
    <property type="protein sequence ID" value="SNT42372.1"/>
    <property type="molecule type" value="Genomic_DNA"/>
</dbReference>
<keyword evidence="3" id="KW-1185">Reference proteome</keyword>
<dbReference type="AlphaFoldDB" id="A0A239MJW9"/>
<dbReference type="InterPro" id="IPR029016">
    <property type="entry name" value="GAF-like_dom_sf"/>
</dbReference>
<dbReference type="SUPFAM" id="SSF55781">
    <property type="entry name" value="GAF domain-like"/>
    <property type="match status" value="1"/>
</dbReference>